<evidence type="ECO:0000256" key="3">
    <source>
        <dbReference type="SAM" id="MobiDB-lite"/>
    </source>
</evidence>
<reference evidence="6" key="1">
    <citation type="submission" date="2017-02" db="EMBL/GenBank/DDBJ databases">
        <authorList>
            <person name="Varghese N."/>
            <person name="Submissions S."/>
        </authorList>
    </citation>
    <scope>NUCLEOTIDE SEQUENCE [LARGE SCALE GENOMIC DNA]</scope>
    <source>
        <strain evidence="6">DSM 16521</strain>
    </source>
</reference>
<dbReference type="RefSeq" id="WP_159071930.1">
    <property type="nucleotide sequence ID" value="NZ_FUXM01000015.1"/>
</dbReference>
<dbReference type="OrthoDB" id="1804063at2"/>
<evidence type="ECO:0000256" key="2">
    <source>
        <dbReference type="ARBA" id="ARBA00007639"/>
    </source>
</evidence>
<evidence type="ECO:0000259" key="4">
    <source>
        <dbReference type="Pfam" id="PF13407"/>
    </source>
</evidence>
<dbReference type="InterPro" id="IPR028082">
    <property type="entry name" value="Peripla_BP_I"/>
</dbReference>
<dbReference type="PANTHER" id="PTHR30036">
    <property type="entry name" value="D-XYLOSE-BINDING PERIPLASMIC PROTEIN"/>
    <property type="match status" value="1"/>
</dbReference>
<name>A0A1T4Q006_9FIRM</name>
<proteinExistence type="inferred from homology"/>
<dbReference type="PANTHER" id="PTHR30036:SF7">
    <property type="entry name" value="ABC TRANSPORTER PERIPLASMIC-BINDING PROTEIN YPHF"/>
    <property type="match status" value="1"/>
</dbReference>
<comment type="subcellular location">
    <subcellularLocation>
        <location evidence="1">Cell envelope</location>
    </subcellularLocation>
</comment>
<evidence type="ECO:0000313" key="6">
    <source>
        <dbReference type="Proteomes" id="UP000189933"/>
    </source>
</evidence>
<feature type="compositionally biased region" description="Basic and acidic residues" evidence="3">
    <location>
        <begin position="395"/>
        <end position="407"/>
    </location>
</feature>
<dbReference type="EMBL" id="FUXM01000015">
    <property type="protein sequence ID" value="SJZ96877.1"/>
    <property type="molecule type" value="Genomic_DNA"/>
</dbReference>
<dbReference type="PROSITE" id="PS51257">
    <property type="entry name" value="PROKAR_LIPOPROTEIN"/>
    <property type="match status" value="1"/>
</dbReference>
<feature type="domain" description="Periplasmic binding protein" evidence="4">
    <location>
        <begin position="39"/>
        <end position="294"/>
    </location>
</feature>
<evidence type="ECO:0000313" key="5">
    <source>
        <dbReference type="EMBL" id="SJZ96877.1"/>
    </source>
</evidence>
<dbReference type="SUPFAM" id="SSF53822">
    <property type="entry name" value="Periplasmic binding protein-like I"/>
    <property type="match status" value="1"/>
</dbReference>
<dbReference type="AlphaFoldDB" id="A0A1T4Q006"/>
<organism evidence="5 6">
    <name type="scientific">Carboxydocella sporoproducens DSM 16521</name>
    <dbReference type="NCBI Taxonomy" id="1121270"/>
    <lineage>
        <taxon>Bacteria</taxon>
        <taxon>Bacillati</taxon>
        <taxon>Bacillota</taxon>
        <taxon>Clostridia</taxon>
        <taxon>Eubacteriales</taxon>
        <taxon>Clostridiales Family XVI. Incertae Sedis</taxon>
        <taxon>Carboxydocella</taxon>
    </lineage>
</organism>
<dbReference type="InterPro" id="IPR025997">
    <property type="entry name" value="SBP_2_dom"/>
</dbReference>
<dbReference type="GO" id="GO:0030246">
    <property type="term" value="F:carbohydrate binding"/>
    <property type="evidence" value="ECO:0007669"/>
    <property type="project" value="TreeGrafter"/>
</dbReference>
<feature type="compositionally biased region" description="Gly residues" evidence="3">
    <location>
        <begin position="411"/>
        <end position="421"/>
    </location>
</feature>
<dbReference type="Proteomes" id="UP000189933">
    <property type="component" value="Unassembled WGS sequence"/>
</dbReference>
<evidence type="ECO:0000256" key="1">
    <source>
        <dbReference type="ARBA" id="ARBA00004196"/>
    </source>
</evidence>
<feature type="region of interest" description="Disordered" evidence="3">
    <location>
        <begin position="338"/>
        <end position="421"/>
    </location>
</feature>
<feature type="compositionally biased region" description="Low complexity" evidence="3">
    <location>
        <begin position="340"/>
        <end position="349"/>
    </location>
</feature>
<dbReference type="InterPro" id="IPR050555">
    <property type="entry name" value="Bact_Solute-Bind_Prot2"/>
</dbReference>
<sequence>MGRRIVAFSLVLLVVLTGGCGLLKKAKKPLSKKENEIPIGVAMANMAGDGYPFFKKEMDKGAKPAKVKLLWQDAKNDGPTQAVQVEKLLEKKIKALVLLPADAAIARDIVSKTAQKKVKVLILENLPRDVNADGFLSPDWLRAGELQGELLVKQKFKGNLLVLTAAQPSMVEEALFAGLQRSLQGLTGIKVKQAPLDVTGKPEDVATRAYEALKSQTGIQGIVVQHSLLVPGLIKYLKEKKEKQETLPVTVALGASKEGAAAIAGDLLTADVDTRPDLLAYYALAGASKLAKKEMLEYDQKIKNDGADVPVKVIPVRLIRKDNLYLLEERWGKIKPLAVKSGSGSQGDSKSGESEKKGQSAGESTPSKIKIKGKEGKTLELELKPGESLELEIDGEIKAMKRGKGEEQEGQQGGTESGQGT</sequence>
<feature type="compositionally biased region" description="Basic and acidic residues" evidence="3">
    <location>
        <begin position="372"/>
        <end position="387"/>
    </location>
</feature>
<dbReference type="Gene3D" id="3.40.50.2300">
    <property type="match status" value="2"/>
</dbReference>
<dbReference type="Pfam" id="PF13407">
    <property type="entry name" value="Peripla_BP_4"/>
    <property type="match status" value="1"/>
</dbReference>
<keyword evidence="6" id="KW-1185">Reference proteome</keyword>
<accession>A0A1T4Q006</accession>
<dbReference type="GO" id="GO:0030288">
    <property type="term" value="C:outer membrane-bounded periplasmic space"/>
    <property type="evidence" value="ECO:0007669"/>
    <property type="project" value="TreeGrafter"/>
</dbReference>
<gene>
    <name evidence="5" type="ORF">SAMN02745885_01468</name>
</gene>
<comment type="similarity">
    <text evidence="2">Belongs to the bacterial solute-binding protein 2 family.</text>
</comment>
<protein>
    <submittedName>
        <fullName evidence="5">Monosaccharide ABC transporter substrate-binding protein, CUT2 family</fullName>
    </submittedName>
</protein>